<accession>A0ABV2Z3B4</accession>
<evidence type="ECO:0000313" key="4">
    <source>
        <dbReference type="Proteomes" id="UP001550853"/>
    </source>
</evidence>
<name>A0ABV2Z3B4_9ACTN</name>
<protein>
    <submittedName>
        <fullName evidence="3">ABC transporter permease</fullName>
    </submittedName>
</protein>
<keyword evidence="4" id="KW-1185">Reference proteome</keyword>
<dbReference type="EMBL" id="JBEZVI010000017">
    <property type="protein sequence ID" value="MEU3712488.1"/>
    <property type="molecule type" value="Genomic_DNA"/>
</dbReference>
<proteinExistence type="predicted"/>
<evidence type="ECO:0000313" key="3">
    <source>
        <dbReference type="EMBL" id="MEU3712488.1"/>
    </source>
</evidence>
<keyword evidence="2" id="KW-1133">Transmembrane helix</keyword>
<keyword evidence="2" id="KW-0812">Transmembrane</keyword>
<reference evidence="3 4" key="1">
    <citation type="submission" date="2024-06" db="EMBL/GenBank/DDBJ databases">
        <title>The Natural Products Discovery Center: Release of the First 8490 Sequenced Strains for Exploring Actinobacteria Biosynthetic Diversity.</title>
        <authorList>
            <person name="Kalkreuter E."/>
            <person name="Kautsar S.A."/>
            <person name="Yang D."/>
            <person name="Bader C.D."/>
            <person name="Teijaro C.N."/>
            <person name="Fluegel L."/>
            <person name="Davis C.M."/>
            <person name="Simpson J.R."/>
            <person name="Lauterbach L."/>
            <person name="Steele A.D."/>
            <person name="Gui C."/>
            <person name="Meng S."/>
            <person name="Li G."/>
            <person name="Viehrig K."/>
            <person name="Ye F."/>
            <person name="Su P."/>
            <person name="Kiefer A.F."/>
            <person name="Nichols A."/>
            <person name="Cepeda A.J."/>
            <person name="Yan W."/>
            <person name="Fan B."/>
            <person name="Jiang Y."/>
            <person name="Adhikari A."/>
            <person name="Zheng C.-J."/>
            <person name="Schuster L."/>
            <person name="Cowan T.M."/>
            <person name="Smanski M.J."/>
            <person name="Chevrette M.G."/>
            <person name="De Carvalho L.P.S."/>
            <person name="Shen B."/>
        </authorList>
    </citation>
    <scope>NUCLEOTIDE SEQUENCE [LARGE SCALE GENOMIC DNA]</scope>
    <source>
        <strain evidence="3 4">NPDC033039</strain>
    </source>
</reference>
<comment type="caution">
    <text evidence="3">The sequence shown here is derived from an EMBL/GenBank/DDBJ whole genome shotgun (WGS) entry which is preliminary data.</text>
</comment>
<feature type="compositionally biased region" description="Low complexity" evidence="1">
    <location>
        <begin position="20"/>
        <end position="31"/>
    </location>
</feature>
<gene>
    <name evidence="3" type="ORF">AB0E61_20640</name>
</gene>
<sequence length="228" mass="23500">MTAPLTPRDNQPPEEPHTPPTASGAGSSAEPPAHPPTDEAPDEPPLGQELREAALTVLVLALVGALLGLLWLWLAPRIPLVADTHSVYLKDTEGEEAIGADGVFLLLGAGFGIVTTAALFWLRRRGGIPLVVSLAVGGLLGSVLGWQLGMVLGPTDDLAAHATQVGPGVVFDGPLRLQAMGVLLAWPVAAMATQLALTGLFGPRDEEPQLPGTPVPGAPDLMKDDPTA</sequence>
<dbReference type="RefSeq" id="WP_051739438.1">
    <property type="nucleotide sequence ID" value="NZ_JBEZVI010000017.1"/>
</dbReference>
<feature type="transmembrane region" description="Helical" evidence="2">
    <location>
        <begin position="53"/>
        <end position="74"/>
    </location>
</feature>
<feature type="transmembrane region" description="Helical" evidence="2">
    <location>
        <begin position="103"/>
        <end position="122"/>
    </location>
</feature>
<feature type="transmembrane region" description="Helical" evidence="2">
    <location>
        <begin position="129"/>
        <end position="148"/>
    </location>
</feature>
<organism evidence="3 4">
    <name type="scientific">Streptomyces catenulae</name>
    <dbReference type="NCBI Taxonomy" id="66875"/>
    <lineage>
        <taxon>Bacteria</taxon>
        <taxon>Bacillati</taxon>
        <taxon>Actinomycetota</taxon>
        <taxon>Actinomycetes</taxon>
        <taxon>Kitasatosporales</taxon>
        <taxon>Streptomycetaceae</taxon>
        <taxon>Streptomyces</taxon>
    </lineage>
</organism>
<keyword evidence="2" id="KW-0472">Membrane</keyword>
<feature type="region of interest" description="Disordered" evidence="1">
    <location>
        <begin position="203"/>
        <end position="228"/>
    </location>
</feature>
<feature type="region of interest" description="Disordered" evidence="1">
    <location>
        <begin position="1"/>
        <end position="46"/>
    </location>
</feature>
<dbReference type="Proteomes" id="UP001550853">
    <property type="component" value="Unassembled WGS sequence"/>
</dbReference>
<feature type="transmembrane region" description="Helical" evidence="2">
    <location>
        <begin position="179"/>
        <end position="201"/>
    </location>
</feature>
<evidence type="ECO:0000256" key="2">
    <source>
        <dbReference type="SAM" id="Phobius"/>
    </source>
</evidence>
<evidence type="ECO:0000256" key="1">
    <source>
        <dbReference type="SAM" id="MobiDB-lite"/>
    </source>
</evidence>